<dbReference type="PROSITE" id="PS51123">
    <property type="entry name" value="OMPA_2"/>
    <property type="match status" value="1"/>
</dbReference>
<dbReference type="InterPro" id="IPR006665">
    <property type="entry name" value="OmpA-like"/>
</dbReference>
<dbReference type="InterPro" id="IPR036737">
    <property type="entry name" value="OmpA-like_sf"/>
</dbReference>
<dbReference type="CDD" id="cd07185">
    <property type="entry name" value="OmpA_C-like"/>
    <property type="match status" value="1"/>
</dbReference>
<keyword evidence="4" id="KW-1185">Reference proteome</keyword>
<feature type="domain" description="OmpA-like" evidence="2">
    <location>
        <begin position="172"/>
        <end position="297"/>
    </location>
</feature>
<dbReference type="PANTHER" id="PTHR30329:SF21">
    <property type="entry name" value="LIPOPROTEIN YIAD-RELATED"/>
    <property type="match status" value="1"/>
</dbReference>
<reference evidence="3" key="1">
    <citation type="journal article" date="2014" name="Int. J. Syst. Evol. Microbiol.">
        <title>Complete genome sequence of Corynebacterium casei LMG S-19264T (=DSM 44701T), isolated from a smear-ripened cheese.</title>
        <authorList>
            <consortium name="US DOE Joint Genome Institute (JGI-PGF)"/>
            <person name="Walter F."/>
            <person name="Albersmeier A."/>
            <person name="Kalinowski J."/>
            <person name="Ruckert C."/>
        </authorList>
    </citation>
    <scope>NUCLEOTIDE SEQUENCE</scope>
    <source>
        <strain evidence="3">CGMCC 1.12919</strain>
    </source>
</reference>
<evidence type="ECO:0000259" key="2">
    <source>
        <dbReference type="PROSITE" id="PS51123"/>
    </source>
</evidence>
<dbReference type="InterPro" id="IPR050330">
    <property type="entry name" value="Bact_OuterMem_StrucFunc"/>
</dbReference>
<gene>
    <name evidence="3" type="ORF">GCM10010994_05790</name>
</gene>
<comment type="caution">
    <text evidence="3">The sequence shown here is derived from an EMBL/GenBank/DDBJ whole genome shotgun (WGS) entry which is preliminary data.</text>
</comment>
<reference evidence="3" key="2">
    <citation type="submission" date="2020-09" db="EMBL/GenBank/DDBJ databases">
        <authorList>
            <person name="Sun Q."/>
            <person name="Zhou Y."/>
        </authorList>
    </citation>
    <scope>NUCLEOTIDE SEQUENCE</scope>
    <source>
        <strain evidence="3">CGMCC 1.12919</strain>
    </source>
</reference>
<dbReference type="EMBL" id="BMGG01000001">
    <property type="protein sequence ID" value="GGC49467.1"/>
    <property type="molecule type" value="Genomic_DNA"/>
</dbReference>
<organism evidence="3 4">
    <name type="scientific">Chelatococcus reniformis</name>
    <dbReference type="NCBI Taxonomy" id="1494448"/>
    <lineage>
        <taxon>Bacteria</taxon>
        <taxon>Pseudomonadati</taxon>
        <taxon>Pseudomonadota</taxon>
        <taxon>Alphaproteobacteria</taxon>
        <taxon>Hyphomicrobiales</taxon>
        <taxon>Chelatococcaceae</taxon>
        <taxon>Chelatococcus</taxon>
    </lineage>
</organism>
<accession>A0A916TX25</accession>
<keyword evidence="1" id="KW-0472">Membrane</keyword>
<name>A0A916TX25_9HYPH</name>
<evidence type="ECO:0000256" key="1">
    <source>
        <dbReference type="PROSITE-ProRule" id="PRU00473"/>
    </source>
</evidence>
<dbReference type="SUPFAM" id="SSF103088">
    <property type="entry name" value="OmpA-like"/>
    <property type="match status" value="1"/>
</dbReference>
<evidence type="ECO:0000313" key="3">
    <source>
        <dbReference type="EMBL" id="GGC49467.1"/>
    </source>
</evidence>
<dbReference type="Pfam" id="PF00691">
    <property type="entry name" value="OmpA"/>
    <property type="match status" value="1"/>
</dbReference>
<dbReference type="Proteomes" id="UP000637002">
    <property type="component" value="Unassembled WGS sequence"/>
</dbReference>
<proteinExistence type="predicted"/>
<dbReference type="PANTHER" id="PTHR30329">
    <property type="entry name" value="STATOR ELEMENT OF FLAGELLAR MOTOR COMPLEX"/>
    <property type="match status" value="1"/>
</dbReference>
<protein>
    <recommendedName>
        <fullName evidence="2">OmpA-like domain-containing protein</fullName>
    </recommendedName>
</protein>
<dbReference type="AlphaFoldDB" id="A0A916TX25"/>
<evidence type="ECO:0000313" key="4">
    <source>
        <dbReference type="Proteomes" id="UP000637002"/>
    </source>
</evidence>
<dbReference type="Gene3D" id="3.30.1330.60">
    <property type="entry name" value="OmpA-like domain"/>
    <property type="match status" value="1"/>
</dbReference>
<dbReference type="GO" id="GO:0016020">
    <property type="term" value="C:membrane"/>
    <property type="evidence" value="ECO:0007669"/>
    <property type="project" value="UniProtKB-UniRule"/>
</dbReference>
<sequence>MPARRLEDVQRDRRTFRQGDRTVIQEPGRVIIEEGGRTIIRHDETERFRSPGRAYRSERRGRDLVNVYDGPDGTQIITTIGPEGNLLRRSRRYRDGREVVIIDNAFDRPVGSVGGYYVDVPPPVVRMPRERYIVDAGSAPQEMIDEVLVAPPVARIDRRYTLDQIRYSPNLRAQMPSVDVNSISFDSGSWAVRPDQVQQLAGIAEGIRRALAANANEVFLIEGHTDAVGPPVDNLSLSDRRATSVAEILSQNFQIPPENLTTQGYGEQNLKVATQGPSEANRRVTVRRITPLLSGQNQQQQ</sequence>